<evidence type="ECO:0000313" key="1">
    <source>
        <dbReference type="EMBL" id="CAJ2650937.1"/>
    </source>
</evidence>
<name>A0ACB0K2V3_TRIPR</name>
<protein>
    <submittedName>
        <fullName evidence="1">Uncharacterized protein</fullName>
    </submittedName>
</protein>
<organism evidence="1 2">
    <name type="scientific">Trifolium pratense</name>
    <name type="common">Red clover</name>
    <dbReference type="NCBI Taxonomy" id="57577"/>
    <lineage>
        <taxon>Eukaryota</taxon>
        <taxon>Viridiplantae</taxon>
        <taxon>Streptophyta</taxon>
        <taxon>Embryophyta</taxon>
        <taxon>Tracheophyta</taxon>
        <taxon>Spermatophyta</taxon>
        <taxon>Magnoliopsida</taxon>
        <taxon>eudicotyledons</taxon>
        <taxon>Gunneridae</taxon>
        <taxon>Pentapetalae</taxon>
        <taxon>rosids</taxon>
        <taxon>fabids</taxon>
        <taxon>Fabales</taxon>
        <taxon>Fabaceae</taxon>
        <taxon>Papilionoideae</taxon>
        <taxon>50 kb inversion clade</taxon>
        <taxon>NPAAA clade</taxon>
        <taxon>Hologalegina</taxon>
        <taxon>IRL clade</taxon>
        <taxon>Trifolieae</taxon>
        <taxon>Trifolium</taxon>
    </lineage>
</organism>
<proteinExistence type="predicted"/>
<sequence>MAFTATRNLRFMVTQLGASGRRSFATVTTPKMKHASTTVDAAHNSRVMTLKAELAPVYIVCGMVGVAVVLASHSAFQQLARSPSVHVNKKRRESYPEAYDPDRSINSADKFINGSFLRKMAHIQDSNPTVNDPVHPNPFTRPRSAETLKSVGVESGKR</sequence>
<dbReference type="EMBL" id="CASHSV030000109">
    <property type="protein sequence ID" value="CAJ2650937.1"/>
    <property type="molecule type" value="Genomic_DNA"/>
</dbReference>
<comment type="caution">
    <text evidence="1">The sequence shown here is derived from an EMBL/GenBank/DDBJ whole genome shotgun (WGS) entry which is preliminary data.</text>
</comment>
<reference evidence="1" key="1">
    <citation type="submission" date="2023-10" db="EMBL/GenBank/DDBJ databases">
        <authorList>
            <person name="Rodriguez Cubillos JULIANA M."/>
            <person name="De Vega J."/>
        </authorList>
    </citation>
    <scope>NUCLEOTIDE SEQUENCE</scope>
</reference>
<evidence type="ECO:0000313" key="2">
    <source>
        <dbReference type="Proteomes" id="UP001177021"/>
    </source>
</evidence>
<keyword evidence="2" id="KW-1185">Reference proteome</keyword>
<accession>A0ACB0K2V3</accession>
<gene>
    <name evidence="1" type="ORF">MILVUS5_LOCUS18653</name>
</gene>
<dbReference type="Proteomes" id="UP001177021">
    <property type="component" value="Unassembled WGS sequence"/>
</dbReference>